<evidence type="ECO:0008006" key="3">
    <source>
        <dbReference type="Google" id="ProtNLM"/>
    </source>
</evidence>
<dbReference type="Pfam" id="PF24771">
    <property type="entry name" value="Ig_CFAP74_1st"/>
    <property type="match status" value="1"/>
</dbReference>
<keyword evidence="2" id="KW-1185">Reference proteome</keyword>
<dbReference type="EMBL" id="OV651821">
    <property type="protein sequence ID" value="CAH1115080.1"/>
    <property type="molecule type" value="Genomic_DNA"/>
</dbReference>
<evidence type="ECO:0000313" key="1">
    <source>
        <dbReference type="EMBL" id="CAH1115080.1"/>
    </source>
</evidence>
<dbReference type="OrthoDB" id="2115465at2759"/>
<gene>
    <name evidence="1" type="ORF">PSYICH_LOCUS14986</name>
</gene>
<dbReference type="AlphaFoldDB" id="A0A9P0D706"/>
<evidence type="ECO:0000313" key="2">
    <source>
        <dbReference type="Proteomes" id="UP001153636"/>
    </source>
</evidence>
<dbReference type="GO" id="GO:0015631">
    <property type="term" value="F:tubulin binding"/>
    <property type="evidence" value="ECO:0007669"/>
    <property type="project" value="TreeGrafter"/>
</dbReference>
<dbReference type="InterPro" id="IPR013783">
    <property type="entry name" value="Ig-like_fold"/>
</dbReference>
<dbReference type="PANTHER" id="PTHR46348:SF1">
    <property type="entry name" value="DELETED IN LUNG AND ESOPHAGEAL CANCER PROTEIN 1"/>
    <property type="match status" value="1"/>
</dbReference>
<proteinExistence type="predicted"/>
<reference evidence="1" key="1">
    <citation type="submission" date="2022-01" db="EMBL/GenBank/DDBJ databases">
        <authorList>
            <person name="King R."/>
        </authorList>
    </citation>
    <scope>NUCLEOTIDE SEQUENCE</scope>
</reference>
<dbReference type="GO" id="GO:0008285">
    <property type="term" value="P:negative regulation of cell population proliferation"/>
    <property type="evidence" value="ECO:0007669"/>
    <property type="project" value="InterPro"/>
</dbReference>
<dbReference type="Gene3D" id="2.60.40.10">
    <property type="entry name" value="Immunoglobulins"/>
    <property type="match status" value="2"/>
</dbReference>
<accession>A0A9P0D706</accession>
<dbReference type="Proteomes" id="UP001153636">
    <property type="component" value="Chromosome 9"/>
</dbReference>
<dbReference type="GO" id="GO:0005929">
    <property type="term" value="C:cilium"/>
    <property type="evidence" value="ECO:0007669"/>
    <property type="project" value="TreeGrafter"/>
</dbReference>
<dbReference type="InterPro" id="IPR033304">
    <property type="entry name" value="DLEC1"/>
</dbReference>
<dbReference type="GO" id="GO:0005737">
    <property type="term" value="C:cytoplasm"/>
    <property type="evidence" value="ECO:0007669"/>
    <property type="project" value="TreeGrafter"/>
</dbReference>
<name>A0A9P0D706_9CUCU</name>
<dbReference type="PANTHER" id="PTHR46348">
    <property type="entry name" value="DELETED IN LUNG AND ESOPHAGEAL CANCER PROTEIN 1"/>
    <property type="match status" value="1"/>
</dbReference>
<sequence>MSFRCRNFQPNNKNKYEMDPLPLIPENPVSHEVTPILRRTLQDTLNGEIYPKQIAEQFVKDVKEDEPAFKHNAKRVLEIHERAQEITAKTQLAAADIMYQNALYLIQKDKLDCSFELRERIKLERCRLFKRLEAEFVLEFNLIKSSDLLPDMIHRYLDFRNHEHTICPGCIEKIKTKDNKQRKNLQIKKNLQSDTVTIIKKPSFHVDPKCVIFHNYDISEIYKRNVKIINTSGTTQSIAIRSLPETSYFSAMIINNQRLAPGMSVVLTITFKPKIFRNIEDRVVLKNKDGEMFELILSCTRDLPKLITCIFKSNSNLLDRCDPDSNHFVEKRREALNSTIDCGSCLVSQYVLISIVLENKGNDGKFFIITEDDWFFQNVETVSTCMELFKGPFWIYPTYFEICSEEIVEVNIIFQPTKPGLQVETLYLICNNNAFQQIELVGDALEFSKSYIEIDIPPKDSVINKKKDYCVYFGNVRNGMTQTLVVLIRNKKVRLLTCEWKFTNRILEGLQNIKENWILQRNYHNEIGPLRGYRIRI</sequence>
<protein>
    <recommendedName>
        <fullName evidence="3">MSP domain-containing protein</fullName>
    </recommendedName>
</protein>
<organism evidence="1 2">
    <name type="scientific">Psylliodes chrysocephalus</name>
    <dbReference type="NCBI Taxonomy" id="3402493"/>
    <lineage>
        <taxon>Eukaryota</taxon>
        <taxon>Metazoa</taxon>
        <taxon>Ecdysozoa</taxon>
        <taxon>Arthropoda</taxon>
        <taxon>Hexapoda</taxon>
        <taxon>Insecta</taxon>
        <taxon>Pterygota</taxon>
        <taxon>Neoptera</taxon>
        <taxon>Endopterygota</taxon>
        <taxon>Coleoptera</taxon>
        <taxon>Polyphaga</taxon>
        <taxon>Cucujiformia</taxon>
        <taxon>Chrysomeloidea</taxon>
        <taxon>Chrysomelidae</taxon>
        <taxon>Galerucinae</taxon>
        <taxon>Alticini</taxon>
        <taxon>Psylliodes</taxon>
    </lineage>
</organism>